<evidence type="ECO:0000313" key="3">
    <source>
        <dbReference type="Proteomes" id="UP000198406"/>
    </source>
</evidence>
<comment type="caution">
    <text evidence="2">The sequence shown here is derived from an EMBL/GenBank/DDBJ whole genome shotgun (WGS) entry which is preliminary data.</text>
</comment>
<gene>
    <name evidence="2" type="ORF">FisN_7Hh009</name>
</gene>
<name>A0A1Z5K387_FISSO</name>
<dbReference type="Proteomes" id="UP000198406">
    <property type="component" value="Unassembled WGS sequence"/>
</dbReference>
<sequence length="535" mass="59608">MSDVYDYSKNQRVAQDWDMWITTEDLENDPLFKSSTDINDNDKKDAALFREIDKMPNLLDESASSTSADQLSPLFSEKCSVSRKLKKSLSFPPSSTKSQVVTVEFEQSLTPKLTPNDKSPTSSLRRSQRTSTQKKTRATEERLKLRAASMATPKMTSNDITQFLSPEFDVMAQSAMSNSLSTKRSFEKKPPFSLMSLPIIPTPSETRSSQSLVSTQIIPGLEEWNHLYLSRPQMGSQFSVWKWLDAVRETAFRYPPSVVKHEKSRLDSWTKASNINSTGDMSILPTDVVVDDADLASFLGTLLDEDESSPISLKSKTKVEADGNEIMSSKEKSGHEPSNIMVTDSYEKEKDSSALDAMASMAKEGKDSPNSENIDKVVSFRDSLSPTTKNKAATSYRKTPHWKAGQPTPRKTVPLNPNARGYFPGTPFVDKAYYPTTPYGCDSPSVDIPDYWVQLFLNRPDPFECNTKDVLSWLSEVSDIIENVNVKIPTIAVSSMASVSSMNDTPMPRKLDAMSPVFSPMSLSFGSPLTSWNNK</sequence>
<dbReference type="InParanoid" id="A0A1Z5K387"/>
<feature type="region of interest" description="Disordered" evidence="1">
    <location>
        <begin position="316"/>
        <end position="340"/>
    </location>
</feature>
<dbReference type="AlphaFoldDB" id="A0A1Z5K387"/>
<feature type="region of interest" description="Disordered" evidence="1">
    <location>
        <begin position="361"/>
        <end position="418"/>
    </location>
</feature>
<organism evidence="2 3">
    <name type="scientific">Fistulifera solaris</name>
    <name type="common">Oleaginous diatom</name>
    <dbReference type="NCBI Taxonomy" id="1519565"/>
    <lineage>
        <taxon>Eukaryota</taxon>
        <taxon>Sar</taxon>
        <taxon>Stramenopiles</taxon>
        <taxon>Ochrophyta</taxon>
        <taxon>Bacillariophyta</taxon>
        <taxon>Bacillariophyceae</taxon>
        <taxon>Bacillariophycidae</taxon>
        <taxon>Naviculales</taxon>
        <taxon>Naviculaceae</taxon>
        <taxon>Fistulifera</taxon>
    </lineage>
</organism>
<feature type="compositionally biased region" description="Basic residues" evidence="1">
    <location>
        <begin position="126"/>
        <end position="136"/>
    </location>
</feature>
<evidence type="ECO:0000256" key="1">
    <source>
        <dbReference type="SAM" id="MobiDB-lite"/>
    </source>
</evidence>
<reference evidence="2 3" key="1">
    <citation type="journal article" date="2015" name="Plant Cell">
        <title>Oil accumulation by the oleaginous diatom Fistulifera solaris as revealed by the genome and transcriptome.</title>
        <authorList>
            <person name="Tanaka T."/>
            <person name="Maeda Y."/>
            <person name="Veluchamy A."/>
            <person name="Tanaka M."/>
            <person name="Abida H."/>
            <person name="Marechal E."/>
            <person name="Bowler C."/>
            <person name="Muto M."/>
            <person name="Sunaga Y."/>
            <person name="Tanaka M."/>
            <person name="Yoshino T."/>
            <person name="Taniguchi T."/>
            <person name="Fukuda Y."/>
            <person name="Nemoto M."/>
            <person name="Matsumoto M."/>
            <person name="Wong P.S."/>
            <person name="Aburatani S."/>
            <person name="Fujibuchi W."/>
        </authorList>
    </citation>
    <scope>NUCLEOTIDE SEQUENCE [LARGE SCALE GENOMIC DNA]</scope>
    <source>
        <strain evidence="2 3">JPCC DA0580</strain>
    </source>
</reference>
<feature type="region of interest" description="Disordered" evidence="1">
    <location>
        <begin position="111"/>
        <end position="140"/>
    </location>
</feature>
<feature type="compositionally biased region" description="Basic and acidic residues" evidence="1">
    <location>
        <begin position="363"/>
        <end position="379"/>
    </location>
</feature>
<accession>A0A1Z5K387</accession>
<feature type="compositionally biased region" description="Polar residues" evidence="1">
    <location>
        <begin position="382"/>
        <end position="397"/>
    </location>
</feature>
<dbReference type="EMBL" id="BDSP01000152">
    <property type="protein sequence ID" value="GAX20700.1"/>
    <property type="molecule type" value="Genomic_DNA"/>
</dbReference>
<protein>
    <submittedName>
        <fullName evidence="2">Uncharacterized protein</fullName>
    </submittedName>
</protein>
<evidence type="ECO:0000313" key="2">
    <source>
        <dbReference type="EMBL" id="GAX20700.1"/>
    </source>
</evidence>
<keyword evidence="3" id="KW-1185">Reference proteome</keyword>
<proteinExistence type="predicted"/>